<keyword evidence="2" id="KW-0464">Manganese</keyword>
<evidence type="ECO:0000313" key="4">
    <source>
        <dbReference type="EMBL" id="MBP3191710.1"/>
    </source>
</evidence>
<dbReference type="AlphaFoldDB" id="A0A8J7RH28"/>
<dbReference type="NCBIfam" id="TIGR01891">
    <property type="entry name" value="amidohydrolases"/>
    <property type="match status" value="1"/>
</dbReference>
<comment type="caution">
    <text evidence="4">The sequence shown here is derived from an EMBL/GenBank/DDBJ whole genome shotgun (WGS) entry which is preliminary data.</text>
</comment>
<organism evidence="4 5">
    <name type="scientific">Natronogracilivirga saccharolytica</name>
    <dbReference type="NCBI Taxonomy" id="2812953"/>
    <lineage>
        <taxon>Bacteria</taxon>
        <taxon>Pseudomonadati</taxon>
        <taxon>Balneolota</taxon>
        <taxon>Balneolia</taxon>
        <taxon>Balneolales</taxon>
        <taxon>Cyclonatronaceae</taxon>
        <taxon>Natronogracilivirga</taxon>
    </lineage>
</organism>
<gene>
    <name evidence="4" type="ORF">NATSA_03445</name>
</gene>
<feature type="binding site" evidence="2">
    <location>
        <position position="106"/>
    </location>
    <ligand>
        <name>Mn(2+)</name>
        <dbReference type="ChEBI" id="CHEBI:29035"/>
        <label>2</label>
    </ligand>
</feature>
<dbReference type="RefSeq" id="WP_210510431.1">
    <property type="nucleotide sequence ID" value="NZ_JAFIDN010000002.1"/>
</dbReference>
<evidence type="ECO:0000256" key="2">
    <source>
        <dbReference type="PIRSR" id="PIRSR005962-1"/>
    </source>
</evidence>
<sequence>MNKLLKELRNKSFAFENELIALRRSLHRHPETGWSEYETSKTLKKYLAESGMPTPVTVAGTGFFIDITGEHEGPVIAYRADMDALPIQDRKEKPYASQRSGFGHLCGHDVHSTIAAGVARLLYMKRDELQGTVRVFWQPAEEISPSGAPRILKAGILDDIQAIYGIHCDPTVPGGYFSAQPGAETGSFDTFEITVDAESTTHSARPYEGKDTIWIAHQITQHLYQMIGRTSDVRKPAVLSICSFHGGDALNVIPHHVAFGGTLRTMNEQLRQQIREQMQEIIHGIGKLNGVECRVRFGGGAPSVINNYQMYRFIRGIVTGELGDDKFLDREQSIGAEDFAYYTERFPGLFMRVGTANSPDTSYPLHHSRFDVDESVISPTSALMSYTLVRHLKDHIFKRKASVNSAAASLYEQ</sequence>
<dbReference type="PANTHER" id="PTHR11014">
    <property type="entry name" value="PEPTIDASE M20 FAMILY MEMBER"/>
    <property type="match status" value="1"/>
</dbReference>
<dbReference type="Pfam" id="PF07687">
    <property type="entry name" value="M20_dimer"/>
    <property type="match status" value="1"/>
</dbReference>
<dbReference type="PANTHER" id="PTHR11014:SF63">
    <property type="entry name" value="METALLOPEPTIDASE, PUTATIVE (AFU_ORTHOLOGUE AFUA_6G09600)-RELATED"/>
    <property type="match status" value="1"/>
</dbReference>
<dbReference type="Proteomes" id="UP000673975">
    <property type="component" value="Unassembled WGS sequence"/>
</dbReference>
<keyword evidence="5" id="KW-1185">Reference proteome</keyword>
<keyword evidence="2" id="KW-0479">Metal-binding</keyword>
<dbReference type="Gene3D" id="3.40.630.10">
    <property type="entry name" value="Zn peptidases"/>
    <property type="match status" value="1"/>
</dbReference>
<evidence type="ECO:0000313" key="5">
    <source>
        <dbReference type="Proteomes" id="UP000673975"/>
    </source>
</evidence>
<dbReference type="PIRSF" id="PIRSF005962">
    <property type="entry name" value="Pept_M20D_amidohydro"/>
    <property type="match status" value="1"/>
</dbReference>
<dbReference type="InterPro" id="IPR036264">
    <property type="entry name" value="Bact_exopeptidase_dim_dom"/>
</dbReference>
<dbReference type="SUPFAM" id="SSF53187">
    <property type="entry name" value="Zn-dependent exopeptidases"/>
    <property type="match status" value="1"/>
</dbReference>
<dbReference type="Gene3D" id="3.30.70.360">
    <property type="match status" value="1"/>
</dbReference>
<proteinExistence type="predicted"/>
<dbReference type="Pfam" id="PF01546">
    <property type="entry name" value="Peptidase_M20"/>
    <property type="match status" value="1"/>
</dbReference>
<feature type="binding site" evidence="2">
    <location>
        <position position="142"/>
    </location>
    <ligand>
        <name>Mn(2+)</name>
        <dbReference type="ChEBI" id="CHEBI:29035"/>
        <label>2</label>
    </ligand>
</feature>
<reference evidence="4" key="1">
    <citation type="submission" date="2021-02" db="EMBL/GenBank/DDBJ databases">
        <title>Natronogracilivirga saccharolytica gen. nov. sp. nov. a new anaerobic, haloalkiliphilic carbohydrate-fermenting bacterium from soda lake and proposing of Cyclonatronumiaceae fam. nov. in the phylum Balneolaeota.</title>
        <authorList>
            <person name="Zhilina T.N."/>
            <person name="Sorokin D.Y."/>
            <person name="Zavarzina D.G."/>
            <person name="Toshchakov S.V."/>
            <person name="Kublanov I.V."/>
        </authorList>
    </citation>
    <scope>NUCLEOTIDE SEQUENCE</scope>
    <source>
        <strain evidence="4">Z-1702</strain>
    </source>
</reference>
<feature type="binding site" evidence="2">
    <location>
        <position position="366"/>
    </location>
    <ligand>
        <name>Mn(2+)</name>
        <dbReference type="ChEBI" id="CHEBI:29035"/>
        <label>2</label>
    </ligand>
</feature>
<name>A0A8J7RH28_9BACT</name>
<dbReference type="InterPro" id="IPR011650">
    <property type="entry name" value="Peptidase_M20_dimer"/>
</dbReference>
<dbReference type="EMBL" id="JAFIDN010000002">
    <property type="protein sequence ID" value="MBP3191710.1"/>
    <property type="molecule type" value="Genomic_DNA"/>
</dbReference>
<feature type="binding site" evidence="2">
    <location>
        <position position="108"/>
    </location>
    <ligand>
        <name>Mn(2+)</name>
        <dbReference type="ChEBI" id="CHEBI:29035"/>
        <label>2</label>
    </ligand>
</feature>
<protein>
    <submittedName>
        <fullName evidence="4">Amidohydrolase</fullName>
    </submittedName>
</protein>
<dbReference type="SUPFAM" id="SSF55031">
    <property type="entry name" value="Bacterial exopeptidase dimerisation domain"/>
    <property type="match status" value="1"/>
</dbReference>
<feature type="binding site" evidence="2">
    <location>
        <position position="167"/>
    </location>
    <ligand>
        <name>Mn(2+)</name>
        <dbReference type="ChEBI" id="CHEBI:29035"/>
        <label>2</label>
    </ligand>
</feature>
<dbReference type="GO" id="GO:0016787">
    <property type="term" value="F:hydrolase activity"/>
    <property type="evidence" value="ECO:0007669"/>
    <property type="project" value="UniProtKB-KW"/>
</dbReference>
<keyword evidence="1" id="KW-0378">Hydrolase</keyword>
<dbReference type="GO" id="GO:0046872">
    <property type="term" value="F:metal ion binding"/>
    <property type="evidence" value="ECO:0007669"/>
    <property type="project" value="UniProtKB-KW"/>
</dbReference>
<accession>A0A8J7RH28</accession>
<evidence type="ECO:0000259" key="3">
    <source>
        <dbReference type="Pfam" id="PF07687"/>
    </source>
</evidence>
<comment type="cofactor">
    <cofactor evidence="2">
        <name>Mn(2+)</name>
        <dbReference type="ChEBI" id="CHEBI:29035"/>
    </cofactor>
    <text evidence="2">The Mn(2+) ion enhances activity.</text>
</comment>
<evidence type="ECO:0000256" key="1">
    <source>
        <dbReference type="ARBA" id="ARBA00022801"/>
    </source>
</evidence>
<dbReference type="InterPro" id="IPR002933">
    <property type="entry name" value="Peptidase_M20"/>
</dbReference>
<dbReference type="InterPro" id="IPR017439">
    <property type="entry name" value="Amidohydrolase"/>
</dbReference>
<feature type="domain" description="Peptidase M20 dimerisation" evidence="3">
    <location>
        <begin position="200"/>
        <end position="282"/>
    </location>
</feature>